<name>A0A511X498_9BACI</name>
<organism evidence="1 2">
    <name type="scientific">Halolactibacillus alkaliphilus</name>
    <dbReference type="NCBI Taxonomy" id="442899"/>
    <lineage>
        <taxon>Bacteria</taxon>
        <taxon>Bacillati</taxon>
        <taxon>Bacillota</taxon>
        <taxon>Bacilli</taxon>
        <taxon>Bacillales</taxon>
        <taxon>Bacillaceae</taxon>
        <taxon>Halolactibacillus</taxon>
    </lineage>
</organism>
<proteinExistence type="predicted"/>
<reference evidence="1 2" key="1">
    <citation type="submission" date="2019-07" db="EMBL/GenBank/DDBJ databases">
        <title>Whole genome shotgun sequence of Halolactibacillus alkaliphilus NBRC 103919.</title>
        <authorList>
            <person name="Hosoyama A."/>
            <person name="Uohara A."/>
            <person name="Ohji S."/>
            <person name="Ichikawa N."/>
        </authorList>
    </citation>
    <scope>NUCLEOTIDE SEQUENCE [LARGE SCALE GENOMIC DNA]</scope>
    <source>
        <strain evidence="1 2">NBRC 103919</strain>
    </source>
</reference>
<dbReference type="Proteomes" id="UP000321400">
    <property type="component" value="Unassembled WGS sequence"/>
</dbReference>
<dbReference type="RefSeq" id="WP_089803429.1">
    <property type="nucleotide sequence ID" value="NZ_BJYE01000039.1"/>
</dbReference>
<comment type="caution">
    <text evidence="1">The sequence shown here is derived from an EMBL/GenBank/DDBJ whole genome shotgun (WGS) entry which is preliminary data.</text>
</comment>
<protein>
    <submittedName>
        <fullName evidence="1">ATP synthase subunit B</fullName>
    </submittedName>
</protein>
<evidence type="ECO:0000313" key="2">
    <source>
        <dbReference type="Proteomes" id="UP000321400"/>
    </source>
</evidence>
<keyword evidence="2" id="KW-1185">Reference proteome</keyword>
<sequence>MEDLFKKGLAVGLGLAQTGVEQAEKVIHQLVDKGEMTKADAKEFFDKYYDKGEETQNKTLHHLNIATKDDIDKIHARLAVIEQQLNDHS</sequence>
<dbReference type="AlphaFoldDB" id="A0A511X498"/>
<dbReference type="NCBIfam" id="NF047773">
    <property type="entry name" value="phas_rel_Lepto"/>
    <property type="match status" value="1"/>
</dbReference>
<gene>
    <name evidence="1" type="ORF">HAL01_22340</name>
</gene>
<evidence type="ECO:0000313" key="1">
    <source>
        <dbReference type="EMBL" id="GEN57770.1"/>
    </source>
</evidence>
<dbReference type="EMBL" id="BJYE01000039">
    <property type="protein sequence ID" value="GEN57770.1"/>
    <property type="molecule type" value="Genomic_DNA"/>
</dbReference>
<dbReference type="STRING" id="442899.SAMN05720591_13625"/>
<dbReference type="OrthoDB" id="191894at2"/>
<accession>A0A511X498</accession>